<dbReference type="InterPro" id="IPR012334">
    <property type="entry name" value="Pectin_lyas_fold"/>
</dbReference>
<dbReference type="SMART" id="SM00912">
    <property type="entry name" value="Haemagg_act"/>
    <property type="match status" value="1"/>
</dbReference>
<evidence type="ECO:0000256" key="1">
    <source>
        <dbReference type="SAM" id="MobiDB-lite"/>
    </source>
</evidence>
<dbReference type="Proteomes" id="UP000813215">
    <property type="component" value="Unassembled WGS sequence"/>
</dbReference>
<dbReference type="InterPro" id="IPR011050">
    <property type="entry name" value="Pectin_lyase_fold/virulence"/>
</dbReference>
<feature type="compositionally biased region" description="Low complexity" evidence="1">
    <location>
        <begin position="1275"/>
        <end position="1284"/>
    </location>
</feature>
<dbReference type="SUPFAM" id="SSF51126">
    <property type="entry name" value="Pectin lyase-like"/>
    <property type="match status" value="5"/>
</dbReference>
<feature type="compositionally biased region" description="Polar residues" evidence="1">
    <location>
        <begin position="1339"/>
        <end position="1350"/>
    </location>
</feature>
<organism evidence="3 4">
    <name type="scientific">Pelatocladus maniniholoensis HA4357-MV3</name>
    <dbReference type="NCBI Taxonomy" id="1117104"/>
    <lineage>
        <taxon>Bacteria</taxon>
        <taxon>Bacillati</taxon>
        <taxon>Cyanobacteriota</taxon>
        <taxon>Cyanophyceae</taxon>
        <taxon>Nostocales</taxon>
        <taxon>Nostocaceae</taxon>
        <taxon>Pelatocladus</taxon>
    </lineage>
</organism>
<dbReference type="InterPro" id="IPR008638">
    <property type="entry name" value="FhaB/CdiA-like_TPS"/>
</dbReference>
<feature type="region of interest" description="Disordered" evidence="1">
    <location>
        <begin position="1339"/>
        <end position="1358"/>
    </location>
</feature>
<reference evidence="3" key="2">
    <citation type="journal article" date="2022" name="Microbiol. Resour. Announc.">
        <title>Metagenome Sequencing to Explore Phylogenomics of Terrestrial Cyanobacteria.</title>
        <authorList>
            <person name="Ward R.D."/>
            <person name="Stajich J.E."/>
            <person name="Johansen J.R."/>
            <person name="Huntemann M."/>
            <person name="Clum A."/>
            <person name="Foster B."/>
            <person name="Foster B."/>
            <person name="Roux S."/>
            <person name="Palaniappan K."/>
            <person name="Varghese N."/>
            <person name="Mukherjee S."/>
            <person name="Reddy T.B.K."/>
            <person name="Daum C."/>
            <person name="Copeland A."/>
            <person name="Chen I.A."/>
            <person name="Ivanova N.N."/>
            <person name="Kyrpides N.C."/>
            <person name="Shapiro N."/>
            <person name="Eloe-Fadrosh E.A."/>
            <person name="Pietrasiak N."/>
        </authorList>
    </citation>
    <scope>NUCLEOTIDE SEQUENCE</scope>
    <source>
        <strain evidence="3">HA4357-MV3</strain>
    </source>
</reference>
<dbReference type="Pfam" id="PF05860">
    <property type="entry name" value="TPS"/>
    <property type="match status" value="1"/>
</dbReference>
<dbReference type="Gene3D" id="2.160.20.10">
    <property type="entry name" value="Single-stranded right-handed beta-helix, Pectin lyase-like"/>
    <property type="match status" value="5"/>
</dbReference>
<feature type="compositionally biased region" description="Polar residues" evidence="1">
    <location>
        <begin position="1237"/>
        <end position="1267"/>
    </location>
</feature>
<protein>
    <submittedName>
        <fullName evidence="3">Filamentous hemagglutinin N-terminal domain-containing protein</fullName>
    </submittedName>
</protein>
<dbReference type="NCBIfam" id="TIGR01901">
    <property type="entry name" value="adhes_NPXG"/>
    <property type="match status" value="1"/>
</dbReference>
<feature type="domain" description="Filamentous haemagglutinin FhaB/tRNA nuclease CdiA-like TPS" evidence="2">
    <location>
        <begin position="34"/>
        <end position="145"/>
    </location>
</feature>
<sequence>MRSLFFLILSLLTLGYLAPIHKAIAQLTPDSSLGAESSVVNPNVVDGVDLITGGSTRNSNLFHSFQDFNVNAGRGVYFSNPAGIANILTRVTGGNPSSIQGVLGVVGNANLFLINPRGISFGPNASLDLRGGSFFSTTADSVLFDNFEFSASNPQAVPQLTINIPIGLRFRDNPDGITHNVNTIGFGVQPGKTLALVGGNVSLDQGIVYAPGARVELGGLSQAGTVGLNPDGSLSFPSNVTKADVSLANLATVNVAGEGGGSINVNARNFDLFEGGDLIAGIASGSGTLSSQAGDIVVNASGAVKIEGNTNTSRIRNVVFSSGKGNAGNVIINANSLEGTGNFIIGSLSFGEGNAGKVNITATDKVSLQGLEGQSSGISSTVGSSSTGSANDVVIDTRSLSLSNFAALATSTTAKGNAGNIRIKASESVSVSGNSTIQAATFASGNAGKIIIDSPNANVSFDQSLVSTSVFGNSNISGVDLIGTGQGGDIEITARSLSLDNGSQLFTGTFGFTGENGPPNAGNINLNISESLNVRGTSRLRSQTEGDGKAGNIQVKTGSLLLTDGSQFNSSTFGKGDAGFININVIKDAIFDGIASNGNPSGVASEAVNPSEGNAGSIDISANNLFLRNGARISVSTFGQGNAGAIKITAGDTLSVDGLGTNNVSSSISSLVGGVVPQSSGDRKGGDISINAGSLSLTNGGQIIASTFSKGDAGNITINIIKDAILDGVGSNQQPSAIASEVDTNGNGNGGSIDLSANNLFLKNGARISTSTFGQGNAGAIKIKAGDTLSVDGIGSNNISTQISSIVAGVVPQSSGDRKGGDISINAGSLSLANRGLIISSTFGKGNAGDISLKVDGPIKLTNSSQIRSNVEQGGEGLGGDINIDTKSLTLTDGSEIGAIVFRAANGLQAGKGKAGNLVINAKDFIDISGTGSTGFSSGIFASAERGTIATQPQAAGDITITTGDFRIANGAVVDASTWNDGSGGSITINAKNFTATDGGQVLTTSRGSGAAGDITLKVSDNLTISGSDPNFNQRIEQAKKFASPDDTIDDIISNQGAQSGIFANTTEGSTGKGGSIFIDPKQVTIKDGGIISATSSGTGEAGNINIQAGNLTLDRGTITAESGSATGGNITLDINDVLLLRRNSLISATAGRNQGAGNGGNININTGLLVALPQENSDIKADAFSGSGGNINIQTDAIFGIQPRDFSTPLSDITASSESGISGNVNLNTLDIDPTQGLSELPENTTDPSNQIAQNPCQKGSNSSFVLSGRGGIPSSPNDSFSSDNVRVDLLQPITSSNNPQNVTNNPPKIQTATKQIIPAQGWIFNEKGEVVLTAYDPTTSGSQRSSKVPASCPAPF</sequence>
<evidence type="ECO:0000313" key="4">
    <source>
        <dbReference type="Proteomes" id="UP000813215"/>
    </source>
</evidence>
<proteinExistence type="predicted"/>
<comment type="caution">
    <text evidence="3">The sequence shown here is derived from an EMBL/GenBank/DDBJ whole genome shotgun (WGS) entry which is preliminary data.</text>
</comment>
<dbReference type="EMBL" id="JAHHHW010000071">
    <property type="protein sequence ID" value="MBW4431566.1"/>
    <property type="molecule type" value="Genomic_DNA"/>
</dbReference>
<evidence type="ECO:0000259" key="2">
    <source>
        <dbReference type="SMART" id="SM00912"/>
    </source>
</evidence>
<name>A0A9E3H6K0_9NOST</name>
<reference evidence="3" key="1">
    <citation type="submission" date="2021-05" db="EMBL/GenBank/DDBJ databases">
        <authorList>
            <person name="Pietrasiak N."/>
            <person name="Ward R."/>
            <person name="Stajich J.E."/>
            <person name="Kurbessoian T."/>
        </authorList>
    </citation>
    <scope>NUCLEOTIDE SEQUENCE</scope>
    <source>
        <strain evidence="3">HA4357-MV3</strain>
    </source>
</reference>
<evidence type="ECO:0000313" key="3">
    <source>
        <dbReference type="EMBL" id="MBW4431566.1"/>
    </source>
</evidence>
<accession>A0A9E3H6K0</accession>
<feature type="region of interest" description="Disordered" evidence="1">
    <location>
        <begin position="1224"/>
        <end position="1284"/>
    </location>
</feature>
<gene>
    <name evidence="3" type="ORF">KME28_07510</name>
</gene>